<dbReference type="Proteomes" id="UP000320421">
    <property type="component" value="Chromosome"/>
</dbReference>
<name>A0A517PJX0_9PLAN</name>
<gene>
    <name evidence="1" type="ORF">HG66A1_14330</name>
</gene>
<proteinExistence type="predicted"/>
<dbReference type="EMBL" id="CP036266">
    <property type="protein sequence ID" value="QDT19665.1"/>
    <property type="molecule type" value="Genomic_DNA"/>
</dbReference>
<evidence type="ECO:0000313" key="1">
    <source>
        <dbReference type="EMBL" id="QDT19665.1"/>
    </source>
</evidence>
<keyword evidence="2" id="KW-1185">Reference proteome</keyword>
<evidence type="ECO:0000313" key="2">
    <source>
        <dbReference type="Proteomes" id="UP000320421"/>
    </source>
</evidence>
<sequence length="78" mass="8882">MKKCSQTELLEILEKKEDWLHSIPGVTQSAVGLNPAGEVCLRIFVDQVSEADKQKIVDKFSEVPISWEEGMEMRPYSE</sequence>
<protein>
    <submittedName>
        <fullName evidence="1">Uncharacterized protein</fullName>
    </submittedName>
</protein>
<reference evidence="1 2" key="1">
    <citation type="submission" date="2019-02" db="EMBL/GenBank/DDBJ databases">
        <title>Deep-cultivation of Planctomycetes and their phenomic and genomic characterization uncovers novel biology.</title>
        <authorList>
            <person name="Wiegand S."/>
            <person name="Jogler M."/>
            <person name="Boedeker C."/>
            <person name="Pinto D."/>
            <person name="Vollmers J."/>
            <person name="Rivas-Marin E."/>
            <person name="Kohn T."/>
            <person name="Peeters S.H."/>
            <person name="Heuer A."/>
            <person name="Rast P."/>
            <person name="Oberbeckmann S."/>
            <person name="Bunk B."/>
            <person name="Jeske O."/>
            <person name="Meyerdierks A."/>
            <person name="Storesund J.E."/>
            <person name="Kallscheuer N."/>
            <person name="Luecker S."/>
            <person name="Lage O.M."/>
            <person name="Pohl T."/>
            <person name="Merkel B.J."/>
            <person name="Hornburger P."/>
            <person name="Mueller R.-W."/>
            <person name="Bruemmer F."/>
            <person name="Labrenz M."/>
            <person name="Spormann A.M."/>
            <person name="Op den Camp H."/>
            <person name="Overmann J."/>
            <person name="Amann R."/>
            <person name="Jetten M.S.M."/>
            <person name="Mascher T."/>
            <person name="Medema M.H."/>
            <person name="Devos D.P."/>
            <person name="Kaster A.-K."/>
            <person name="Ovreas L."/>
            <person name="Rohde M."/>
            <person name="Galperin M.Y."/>
            <person name="Jogler C."/>
        </authorList>
    </citation>
    <scope>NUCLEOTIDE SEQUENCE [LARGE SCALE GENOMIC DNA]</scope>
    <source>
        <strain evidence="1 2">HG66A1</strain>
    </source>
</reference>
<accession>A0A517PJX0</accession>
<dbReference type="AlphaFoldDB" id="A0A517PJX0"/>
<dbReference type="RefSeq" id="WP_145181467.1">
    <property type="nucleotide sequence ID" value="NZ_CP036266.1"/>
</dbReference>
<organism evidence="1 2">
    <name type="scientific">Gimesia chilikensis</name>
    <dbReference type="NCBI Taxonomy" id="2605989"/>
    <lineage>
        <taxon>Bacteria</taxon>
        <taxon>Pseudomonadati</taxon>
        <taxon>Planctomycetota</taxon>
        <taxon>Planctomycetia</taxon>
        <taxon>Planctomycetales</taxon>
        <taxon>Planctomycetaceae</taxon>
        <taxon>Gimesia</taxon>
    </lineage>
</organism>